<dbReference type="Proteomes" id="UP000198290">
    <property type="component" value="Chromosome"/>
</dbReference>
<proteinExistence type="predicted"/>
<feature type="domain" description="Amine oxidase" evidence="1">
    <location>
        <begin position="15"/>
        <end position="422"/>
    </location>
</feature>
<reference evidence="3" key="3">
    <citation type="journal article" date="2017" name="Plant Physiol. Biochem.">
        <title>Differential oxidative and antioxidative response of duckweed Lemna minor toward plant growth promoting/inhibiting bacteria.</title>
        <authorList>
            <person name="Ishizawa H."/>
            <person name="Kuroda M."/>
            <person name="Morikawa M."/>
            <person name="Ike M."/>
        </authorList>
    </citation>
    <scope>NUCLEOTIDE SEQUENCE [LARGE SCALE GENOMIC DNA]</scope>
    <source>
        <strain evidence="3">H3</strain>
    </source>
</reference>
<keyword evidence="2" id="KW-0560">Oxidoreductase</keyword>
<organism evidence="2 3">
    <name type="scientific">Aquitalea magnusonii</name>
    <dbReference type="NCBI Taxonomy" id="332411"/>
    <lineage>
        <taxon>Bacteria</taxon>
        <taxon>Pseudomonadati</taxon>
        <taxon>Pseudomonadota</taxon>
        <taxon>Betaproteobacteria</taxon>
        <taxon>Neisseriales</taxon>
        <taxon>Chromobacteriaceae</taxon>
        <taxon>Aquitalea</taxon>
    </lineage>
</organism>
<evidence type="ECO:0000313" key="2">
    <source>
        <dbReference type="EMBL" id="BBF84455.1"/>
    </source>
</evidence>
<gene>
    <name evidence="2" type="ORF">DLM_0808</name>
</gene>
<dbReference type="STRING" id="332411.VI06_12765"/>
<name>A0A3G9GAC6_9NEIS</name>
<dbReference type="Gene3D" id="3.50.50.60">
    <property type="entry name" value="FAD/NAD(P)-binding domain"/>
    <property type="match status" value="1"/>
</dbReference>
<dbReference type="GO" id="GO:0016491">
    <property type="term" value="F:oxidoreductase activity"/>
    <property type="evidence" value="ECO:0007669"/>
    <property type="project" value="UniProtKB-KW"/>
</dbReference>
<evidence type="ECO:0000259" key="1">
    <source>
        <dbReference type="Pfam" id="PF01593"/>
    </source>
</evidence>
<dbReference type="InterPro" id="IPR036188">
    <property type="entry name" value="FAD/NAD-bd_sf"/>
</dbReference>
<sequence>MDARPRVAIVGAGWAGLAAAVELAAQAELTLFEAGRAPGGRARRIQGADSALDNGQHILIGAYRDCLRLMRKVGVEVDSAMLRLPLAWQRQDGIALQCPRWPAPLHVLAGLWSARGLSWRDKWQLALALQRLKWQRWRLAEDVTVAQWLQAQHQSDWLIAQFWRPMVLSALNTPLEQASMQILATTLRDSLGGSRADSDLLLPRLDLSELFPAAALRWLCAHGANWQAGHRVASITPAGNGVLVDGQLFDAAIVAVAPYHAGALLQEPVLQTQVKAFHYWPIYTAYLRYDADIRMPLPMMGLQGGTLDWLFDRQALSGERGLLAAVISAPSPALQDMPRAALLHQLRAEVEYLLPALQGTPLLDSQLIVEKRATFGSVVGLTRPHCRSRVQSVYLAGDWLCPDYPATLEGAVRSGVHAASQLMQDLPSSRTTSGWSLAEKTK</sequence>
<dbReference type="EMBL" id="AP018823">
    <property type="protein sequence ID" value="BBF84455.1"/>
    <property type="molecule type" value="Genomic_DNA"/>
</dbReference>
<keyword evidence="3" id="KW-1185">Reference proteome</keyword>
<dbReference type="InterPro" id="IPR002937">
    <property type="entry name" value="Amino_oxidase"/>
</dbReference>
<dbReference type="InterPro" id="IPR017830">
    <property type="entry name" value="SQase_HpnE"/>
</dbReference>
<accession>A0A3G9GAC6</accession>
<dbReference type="KEGG" id="amah:DLM_0808"/>
<dbReference type="AlphaFoldDB" id="A0A3G9GAC6"/>
<dbReference type="OrthoDB" id="7849608at2"/>
<dbReference type="InterPro" id="IPR050464">
    <property type="entry name" value="Zeta_carotene_desat/Oxidored"/>
</dbReference>
<dbReference type="NCBIfam" id="TIGR03467">
    <property type="entry name" value="HpnE"/>
    <property type="match status" value="1"/>
</dbReference>
<protein>
    <submittedName>
        <fullName evidence="2">Phytoene desaturase</fullName>
        <ecNumber evidence="2">1.-.-.-</ecNumber>
    </submittedName>
</protein>
<dbReference type="EC" id="1.-.-.-" evidence="2"/>
<dbReference type="PANTHER" id="PTHR42923">
    <property type="entry name" value="PROTOPORPHYRINOGEN OXIDASE"/>
    <property type="match status" value="1"/>
</dbReference>
<evidence type="ECO:0000313" key="3">
    <source>
        <dbReference type="Proteomes" id="UP000198290"/>
    </source>
</evidence>
<dbReference type="Pfam" id="PF01593">
    <property type="entry name" value="Amino_oxidase"/>
    <property type="match status" value="1"/>
</dbReference>
<dbReference type="PANTHER" id="PTHR42923:SF47">
    <property type="entry name" value="BLR3003 PROTEIN"/>
    <property type="match status" value="1"/>
</dbReference>
<reference evidence="2 3" key="2">
    <citation type="journal article" date="2017" name="Genome Announc.">
        <title>Draft genome sequence of Aquitalea magnusonii strain H3, a plant growth-promoting bacterium of duckweed Lemna minor.</title>
        <authorList>
            <person name="Ishizawa H."/>
            <person name="Kuroda M."/>
            <person name="Ike M."/>
        </authorList>
    </citation>
    <scope>NUCLEOTIDE SEQUENCE [LARGE SCALE GENOMIC DNA]</scope>
    <source>
        <strain evidence="2 3">H3</strain>
    </source>
</reference>
<reference evidence="3" key="1">
    <citation type="journal article" date="2017" name="Biotechnol. Biofuels">
        <title>Evaluation of environmental bacterial communities as a factor affecting the growth of duckweed Lemna minor.</title>
        <authorList>
            <person name="Ishizawa H."/>
            <person name="Kuroda M."/>
            <person name="Morikawa M."/>
            <person name="Ike M."/>
        </authorList>
    </citation>
    <scope>NUCLEOTIDE SEQUENCE [LARGE SCALE GENOMIC DNA]</scope>
    <source>
        <strain evidence="3">H3</strain>
    </source>
</reference>
<dbReference type="SUPFAM" id="SSF51905">
    <property type="entry name" value="FAD/NAD(P)-binding domain"/>
    <property type="match status" value="1"/>
</dbReference>